<dbReference type="AlphaFoldDB" id="A0AAE0GLE4"/>
<dbReference type="EMBL" id="LGRX02004486">
    <property type="protein sequence ID" value="KAK3280209.1"/>
    <property type="molecule type" value="Genomic_DNA"/>
</dbReference>
<protein>
    <submittedName>
        <fullName evidence="1">Uncharacterized protein</fullName>
    </submittedName>
</protein>
<proteinExistence type="predicted"/>
<evidence type="ECO:0000313" key="2">
    <source>
        <dbReference type="Proteomes" id="UP001190700"/>
    </source>
</evidence>
<sequence>MEVGRDTCHGINNTQATTWDAASQMSICKSASQSTIRKLGPLKRPRATCKPKIPKLSSRVEASCRVRCNVELLKS</sequence>
<dbReference type="Proteomes" id="UP001190700">
    <property type="component" value="Unassembled WGS sequence"/>
</dbReference>
<name>A0AAE0GLE4_9CHLO</name>
<keyword evidence="2" id="KW-1185">Reference proteome</keyword>
<comment type="caution">
    <text evidence="1">The sequence shown here is derived from an EMBL/GenBank/DDBJ whole genome shotgun (WGS) entry which is preliminary data.</text>
</comment>
<organism evidence="1 2">
    <name type="scientific">Cymbomonas tetramitiformis</name>
    <dbReference type="NCBI Taxonomy" id="36881"/>
    <lineage>
        <taxon>Eukaryota</taxon>
        <taxon>Viridiplantae</taxon>
        <taxon>Chlorophyta</taxon>
        <taxon>Pyramimonadophyceae</taxon>
        <taxon>Pyramimonadales</taxon>
        <taxon>Pyramimonadaceae</taxon>
        <taxon>Cymbomonas</taxon>
    </lineage>
</organism>
<evidence type="ECO:0000313" key="1">
    <source>
        <dbReference type="EMBL" id="KAK3280209.1"/>
    </source>
</evidence>
<reference evidence="1 2" key="1">
    <citation type="journal article" date="2015" name="Genome Biol. Evol.">
        <title>Comparative Genomics of a Bacterivorous Green Alga Reveals Evolutionary Causalities and Consequences of Phago-Mixotrophic Mode of Nutrition.</title>
        <authorList>
            <person name="Burns J.A."/>
            <person name="Paasch A."/>
            <person name="Narechania A."/>
            <person name="Kim E."/>
        </authorList>
    </citation>
    <scope>NUCLEOTIDE SEQUENCE [LARGE SCALE GENOMIC DNA]</scope>
    <source>
        <strain evidence="1 2">PLY_AMNH</strain>
    </source>
</reference>
<accession>A0AAE0GLE4</accession>
<gene>
    <name evidence="1" type="ORF">CYMTET_11952</name>
</gene>